<sequence length="166" mass="18557">MNVVILYGRLTRDPEIRYSPNGNAVLRTSVAVDRAMSRQKKEEAQRNNQPTADFISCVAFGNTAELISNYFRKGSRIALEGRIQTGSYDKQDGTKVYTTDVVINRVHFVETASESQNGGQYVRRPQVNQGSNFDNPPVNSAYEDSSFNSDDNTDGFYPVGNEDIPF</sequence>
<dbReference type="SUPFAM" id="SSF50249">
    <property type="entry name" value="Nucleic acid-binding proteins"/>
    <property type="match status" value="1"/>
</dbReference>
<evidence type="ECO:0000256" key="2">
    <source>
        <dbReference type="HAMAP-Rule" id="MF_00984"/>
    </source>
</evidence>
<dbReference type="Pfam" id="PF00436">
    <property type="entry name" value="SSB"/>
    <property type="match status" value="1"/>
</dbReference>
<dbReference type="InterPro" id="IPR000424">
    <property type="entry name" value="Primosome_PriB/ssb"/>
</dbReference>
<keyword evidence="1 2" id="KW-0238">DNA-binding</keyword>
<organism evidence="5 6">
    <name type="scientific">Peptoniphilus koenoeneniae</name>
    <dbReference type="NCBI Taxonomy" id="507751"/>
    <lineage>
        <taxon>Bacteria</taxon>
        <taxon>Bacillati</taxon>
        <taxon>Bacillota</taxon>
        <taxon>Tissierellia</taxon>
        <taxon>Tissierellales</taxon>
        <taxon>Peptoniphilaceae</taxon>
        <taxon>Peptoniphilus</taxon>
    </lineage>
</organism>
<protein>
    <recommendedName>
        <fullName evidence="2 3">Single-stranded DNA-binding protein</fullName>
        <shortName evidence="2">SSB</shortName>
    </recommendedName>
</protein>
<evidence type="ECO:0000256" key="3">
    <source>
        <dbReference type="PIRNR" id="PIRNR002070"/>
    </source>
</evidence>
<comment type="caution">
    <text evidence="2">Lacks conserved residue(s) required for the propagation of feature annotation.</text>
</comment>
<dbReference type="CDD" id="cd04496">
    <property type="entry name" value="SSB_OBF"/>
    <property type="match status" value="1"/>
</dbReference>
<evidence type="ECO:0000313" key="5">
    <source>
        <dbReference type="EMBL" id="MDQ0275439.1"/>
    </source>
</evidence>
<accession>A0ABU0AW01</accession>
<dbReference type="InterPro" id="IPR012340">
    <property type="entry name" value="NA-bd_OB-fold"/>
</dbReference>
<reference evidence="5 6" key="1">
    <citation type="submission" date="2023-07" db="EMBL/GenBank/DDBJ databases">
        <title>Genomic Encyclopedia of Type Strains, Phase IV (KMG-IV): sequencing the most valuable type-strain genomes for metagenomic binning, comparative biology and taxonomic classification.</title>
        <authorList>
            <person name="Goeker M."/>
        </authorList>
    </citation>
    <scope>NUCLEOTIDE SEQUENCE [LARGE SCALE GENOMIC DNA]</scope>
    <source>
        <strain evidence="5 6">DSM 22616</strain>
    </source>
</reference>
<evidence type="ECO:0000256" key="1">
    <source>
        <dbReference type="ARBA" id="ARBA00023125"/>
    </source>
</evidence>
<comment type="subunit">
    <text evidence="2">Homotetramer.</text>
</comment>
<feature type="region of interest" description="Disordered" evidence="4">
    <location>
        <begin position="114"/>
        <end position="166"/>
    </location>
</feature>
<dbReference type="HAMAP" id="MF_00984">
    <property type="entry name" value="SSB"/>
    <property type="match status" value="1"/>
</dbReference>
<dbReference type="EMBL" id="JAUSTN010000007">
    <property type="protein sequence ID" value="MDQ0275439.1"/>
    <property type="molecule type" value="Genomic_DNA"/>
</dbReference>
<dbReference type="RefSeq" id="WP_023055945.1">
    <property type="nucleotide sequence ID" value="NZ_JAUSTN010000007.1"/>
</dbReference>
<proteinExistence type="inferred from homology"/>
<dbReference type="PROSITE" id="PS50935">
    <property type="entry name" value="SSB"/>
    <property type="match status" value="1"/>
</dbReference>
<dbReference type="GO" id="GO:0003677">
    <property type="term" value="F:DNA binding"/>
    <property type="evidence" value="ECO:0007669"/>
    <property type="project" value="UniProtKB-KW"/>
</dbReference>
<dbReference type="Proteomes" id="UP001236559">
    <property type="component" value="Unassembled WGS sequence"/>
</dbReference>
<dbReference type="InterPro" id="IPR011344">
    <property type="entry name" value="ssDNA-bd"/>
</dbReference>
<dbReference type="PANTHER" id="PTHR10302:SF27">
    <property type="entry name" value="SINGLE-STRANDED DNA-BINDING PROTEIN"/>
    <property type="match status" value="1"/>
</dbReference>
<dbReference type="PANTHER" id="PTHR10302">
    <property type="entry name" value="SINGLE-STRANDED DNA-BINDING PROTEIN"/>
    <property type="match status" value="1"/>
</dbReference>
<evidence type="ECO:0000313" key="6">
    <source>
        <dbReference type="Proteomes" id="UP001236559"/>
    </source>
</evidence>
<feature type="compositionally biased region" description="Polar residues" evidence="4">
    <location>
        <begin position="126"/>
        <end position="150"/>
    </location>
</feature>
<keyword evidence="6" id="KW-1185">Reference proteome</keyword>
<dbReference type="Gene3D" id="2.40.50.140">
    <property type="entry name" value="Nucleic acid-binding proteins"/>
    <property type="match status" value="1"/>
</dbReference>
<comment type="caution">
    <text evidence="5">The sequence shown here is derived from an EMBL/GenBank/DDBJ whole genome shotgun (WGS) entry which is preliminary data.</text>
</comment>
<evidence type="ECO:0000256" key="4">
    <source>
        <dbReference type="SAM" id="MobiDB-lite"/>
    </source>
</evidence>
<name>A0ABU0AW01_9FIRM</name>
<gene>
    <name evidence="5" type="ORF">J2S72_001466</name>
</gene>
<dbReference type="PIRSF" id="PIRSF002070">
    <property type="entry name" value="SSB"/>
    <property type="match status" value="1"/>
</dbReference>
<dbReference type="NCBIfam" id="TIGR00621">
    <property type="entry name" value="ssb"/>
    <property type="match status" value="1"/>
</dbReference>